<comment type="caution">
    <text evidence="1">The sequence shown here is derived from an EMBL/GenBank/DDBJ whole genome shotgun (WGS) entry which is preliminary data.</text>
</comment>
<evidence type="ECO:0000313" key="1">
    <source>
        <dbReference type="EMBL" id="MBW4359712.1"/>
    </source>
</evidence>
<keyword evidence="2" id="KW-1185">Reference proteome</keyword>
<evidence type="ECO:0000313" key="2">
    <source>
        <dbReference type="Proteomes" id="UP000812031"/>
    </source>
</evidence>
<dbReference type="EMBL" id="JAHWYN010000003">
    <property type="protein sequence ID" value="MBW4359712.1"/>
    <property type="molecule type" value="Genomic_DNA"/>
</dbReference>
<protein>
    <submittedName>
        <fullName evidence="1">Uncharacterized protein</fullName>
    </submittedName>
</protein>
<dbReference type="Proteomes" id="UP000812031">
    <property type="component" value="Unassembled WGS sequence"/>
</dbReference>
<proteinExistence type="predicted"/>
<gene>
    <name evidence="1" type="ORF">KZH69_04360</name>
</gene>
<accession>A0ABS6XSR1</accession>
<sequence length="112" mass="12237">MTITSQIREVTNNSSYNPPSNRTFIAKFPENGKMIVQKSLVDKGTSIAVRQKTFDWWGEISLTASDSGTEAWKVSGGPGNLLATPSNFTVQIIGAVHNTSGWHGSKFNSYIE</sequence>
<reference evidence="1 2" key="1">
    <citation type="submission" date="2021-07" db="EMBL/GenBank/DDBJ databases">
        <title>Flavobacterium sp. nov. isolated from sediment on the Taihu Lake.</title>
        <authorList>
            <person name="Qu J.-H."/>
        </authorList>
    </citation>
    <scope>NUCLEOTIDE SEQUENCE [LARGE SCALE GENOMIC DNA]</scope>
    <source>
        <strain evidence="1 2">NAS39</strain>
    </source>
</reference>
<organism evidence="1 2">
    <name type="scientific">Flavobacterium taihuense</name>
    <dbReference type="NCBI Taxonomy" id="2857508"/>
    <lineage>
        <taxon>Bacteria</taxon>
        <taxon>Pseudomonadati</taxon>
        <taxon>Bacteroidota</taxon>
        <taxon>Flavobacteriia</taxon>
        <taxon>Flavobacteriales</taxon>
        <taxon>Flavobacteriaceae</taxon>
        <taxon>Flavobacterium</taxon>
    </lineage>
</organism>
<dbReference type="RefSeq" id="WP_219316239.1">
    <property type="nucleotide sequence ID" value="NZ_JAHWYN010000003.1"/>
</dbReference>
<name>A0ABS6XSR1_9FLAO</name>